<dbReference type="AlphaFoldDB" id="A0A1S3IQQ1"/>
<accession>A0A1S3IQQ1</accession>
<keyword evidence="2" id="KW-1185">Reference proteome</keyword>
<evidence type="ECO:0000313" key="3">
    <source>
        <dbReference type="RefSeq" id="XP_013400241.1"/>
    </source>
</evidence>
<gene>
    <name evidence="3" type="primary">LOC106166282</name>
</gene>
<feature type="compositionally biased region" description="Polar residues" evidence="1">
    <location>
        <begin position="37"/>
        <end position="49"/>
    </location>
</feature>
<evidence type="ECO:0000313" key="2">
    <source>
        <dbReference type="Proteomes" id="UP000085678"/>
    </source>
</evidence>
<dbReference type="RefSeq" id="XP_013400241.1">
    <property type="nucleotide sequence ID" value="XM_013544787.1"/>
</dbReference>
<feature type="region of interest" description="Disordered" evidence="1">
    <location>
        <begin position="1"/>
        <end position="69"/>
    </location>
</feature>
<organism evidence="2 3">
    <name type="scientific">Lingula anatina</name>
    <name type="common">Brachiopod</name>
    <name type="synonym">Lingula unguis</name>
    <dbReference type="NCBI Taxonomy" id="7574"/>
    <lineage>
        <taxon>Eukaryota</taxon>
        <taxon>Metazoa</taxon>
        <taxon>Spiralia</taxon>
        <taxon>Lophotrochozoa</taxon>
        <taxon>Brachiopoda</taxon>
        <taxon>Linguliformea</taxon>
        <taxon>Lingulata</taxon>
        <taxon>Lingulida</taxon>
        <taxon>Linguloidea</taxon>
        <taxon>Lingulidae</taxon>
        <taxon>Lingula</taxon>
    </lineage>
</organism>
<evidence type="ECO:0000256" key="1">
    <source>
        <dbReference type="SAM" id="MobiDB-lite"/>
    </source>
</evidence>
<dbReference type="Proteomes" id="UP000085678">
    <property type="component" value="Unplaced"/>
</dbReference>
<reference evidence="3" key="1">
    <citation type="submission" date="2025-08" db="UniProtKB">
        <authorList>
            <consortium name="RefSeq"/>
        </authorList>
    </citation>
    <scope>IDENTIFICATION</scope>
    <source>
        <tissue evidence="3">Gonads</tissue>
    </source>
</reference>
<protein>
    <submittedName>
        <fullName evidence="3">Uncharacterized protein LOC106166282</fullName>
    </submittedName>
</protein>
<sequence length="113" mass="12678">MESDQRRGKESGENEDVVGKGSEKSNFKSAAAIGHEQQCSEAGSKTNMQGEGYVDTPVNFREDSSADDDSPAEICLQLLLLQQQQDLLESMIKLQQELRFIEKQLIWILHNAH</sequence>
<dbReference type="InParanoid" id="A0A1S3IQQ1"/>
<name>A0A1S3IQQ1_LINAN</name>
<dbReference type="GeneID" id="106166282"/>
<proteinExistence type="predicted"/>
<dbReference type="KEGG" id="lak:106166282"/>
<feature type="compositionally biased region" description="Basic and acidic residues" evidence="1">
    <location>
        <begin position="1"/>
        <end position="26"/>
    </location>
</feature>